<evidence type="ECO:0000313" key="1">
    <source>
        <dbReference type="EMBL" id="MPN08215.1"/>
    </source>
</evidence>
<reference evidence="1" key="1">
    <citation type="submission" date="2019-08" db="EMBL/GenBank/DDBJ databases">
        <authorList>
            <person name="Kucharzyk K."/>
            <person name="Murdoch R.W."/>
            <person name="Higgins S."/>
            <person name="Loffler F."/>
        </authorList>
    </citation>
    <scope>NUCLEOTIDE SEQUENCE</scope>
</reference>
<dbReference type="EMBL" id="VSSQ01054240">
    <property type="protein sequence ID" value="MPN08215.1"/>
    <property type="molecule type" value="Genomic_DNA"/>
</dbReference>
<sequence>MVLDPVFKHPVGHLTAIYELLNQNSIVLLTSLGNCRCELLGAFNLGNPKAAPATVGLYKQGQPQFGYYIKCIVNIGVAQEYLTRHLHTGIPKETLACIFIEREQRNRGRRGCKGHPHHLEIGLQKTIFAGSPVYHHKCLPKPDTCASYPRLGRNHKGKIRLVNRVTLRIPVRPRNHPPLCTTHHNLPHIVPFAVYMLCHMSTTLERNLILRRVPSIYQGYVFFHVTFRF</sequence>
<name>A0A645F1M9_9ZZZZ</name>
<dbReference type="AlphaFoldDB" id="A0A645F1M9"/>
<accession>A0A645F1M9</accession>
<proteinExistence type="predicted"/>
<gene>
    <name evidence="1" type="ORF">SDC9_155497</name>
</gene>
<comment type="caution">
    <text evidence="1">The sequence shown here is derived from an EMBL/GenBank/DDBJ whole genome shotgun (WGS) entry which is preliminary data.</text>
</comment>
<organism evidence="1">
    <name type="scientific">bioreactor metagenome</name>
    <dbReference type="NCBI Taxonomy" id="1076179"/>
    <lineage>
        <taxon>unclassified sequences</taxon>
        <taxon>metagenomes</taxon>
        <taxon>ecological metagenomes</taxon>
    </lineage>
</organism>
<protein>
    <submittedName>
        <fullName evidence="1">Uncharacterized protein</fullName>
    </submittedName>
</protein>